<organism evidence="9 10">
    <name type="scientific">Helicobacter felis (strain ATCC 49179 / CCUG 28539 / NCTC 12436 / CS1)</name>
    <dbReference type="NCBI Taxonomy" id="936155"/>
    <lineage>
        <taxon>Bacteria</taxon>
        <taxon>Pseudomonadati</taxon>
        <taxon>Campylobacterota</taxon>
        <taxon>Epsilonproteobacteria</taxon>
        <taxon>Campylobacterales</taxon>
        <taxon>Helicobacteraceae</taxon>
        <taxon>Helicobacter</taxon>
    </lineage>
</organism>
<evidence type="ECO:0000256" key="3">
    <source>
        <dbReference type="ARBA" id="ARBA00022475"/>
    </source>
</evidence>
<dbReference type="InterPro" id="IPR000515">
    <property type="entry name" value="MetI-like"/>
</dbReference>
<gene>
    <name evidence="9" type="ordered locus">Hfelis_07050</name>
</gene>
<dbReference type="InterPro" id="IPR035906">
    <property type="entry name" value="MetI-like_sf"/>
</dbReference>
<feature type="transmembrane region" description="Helical" evidence="7">
    <location>
        <begin position="108"/>
        <end position="130"/>
    </location>
</feature>
<feature type="transmembrane region" description="Helical" evidence="7">
    <location>
        <begin position="142"/>
        <end position="170"/>
    </location>
</feature>
<name>E7AB29_HELFC</name>
<keyword evidence="10" id="KW-1185">Reference proteome</keyword>
<dbReference type="PANTHER" id="PTHR43163">
    <property type="entry name" value="DIPEPTIDE TRANSPORT SYSTEM PERMEASE PROTEIN DPPB-RELATED"/>
    <property type="match status" value="1"/>
</dbReference>
<feature type="transmembrane region" description="Helical" evidence="7">
    <location>
        <begin position="293"/>
        <end position="316"/>
    </location>
</feature>
<dbReference type="KEGG" id="hfe:HFELIS_07050"/>
<dbReference type="Proteomes" id="UP000007934">
    <property type="component" value="Chromosome"/>
</dbReference>
<sequence>MMLLHGAKISFFILKRVVGVFLLLGVFSFVIFVMLDFSSGSVVSGVYGDSIQAANPLIKERMLDNLGLNRPLLVRYVEWLWRAVHGDLGVSLASGERVVDILKDRLPYTLILGLTSFVLSFILAILLGSLSAFFKDSLWDRAIMFATLGFFSIPSFWLGLMAIMIFSVLLGLFPSSGVYELGVEPSLGDLIHHMVLPVAVLTLSHLAIYTRLVRSVVLDTLKEPFITSYRSWGVSEGNIIKLVLRYSLLPIVSYFGSNAAGILGGTYVVESVFSIGGLGSTTISALLSKDYPLALSIILLSTFVVVIFNLFVEVVAKILNPRWRV</sequence>
<proteinExistence type="inferred from homology"/>
<dbReference type="EMBL" id="FQ670179">
    <property type="protein sequence ID" value="CBY82789.1"/>
    <property type="molecule type" value="Genomic_DNA"/>
</dbReference>
<keyword evidence="3" id="KW-1003">Cell membrane</keyword>
<dbReference type="PANTHER" id="PTHR43163:SF9">
    <property type="entry name" value="ABC TRANSPORTER PERMEASE PROTEIN"/>
    <property type="match status" value="1"/>
</dbReference>
<evidence type="ECO:0000313" key="10">
    <source>
        <dbReference type="Proteomes" id="UP000007934"/>
    </source>
</evidence>
<dbReference type="GO" id="GO:0005886">
    <property type="term" value="C:plasma membrane"/>
    <property type="evidence" value="ECO:0007669"/>
    <property type="project" value="UniProtKB-SubCell"/>
</dbReference>
<dbReference type="InterPro" id="IPR045621">
    <property type="entry name" value="BPD_transp_1_N"/>
</dbReference>
<dbReference type="Pfam" id="PF19300">
    <property type="entry name" value="BPD_transp_1_N"/>
    <property type="match status" value="1"/>
</dbReference>
<dbReference type="HOGENOM" id="CLU_036879_0_1_7"/>
<dbReference type="AlphaFoldDB" id="E7AB29"/>
<feature type="transmembrane region" description="Helical" evidence="7">
    <location>
        <begin position="12"/>
        <end position="35"/>
    </location>
</feature>
<reference evidence="9 10" key="1">
    <citation type="journal article" date="2011" name="Genome Biol. Evol.">
        <title>Comparative whole genome sequence analysis of the carcinogenic bacterial model pathogen Helicobacter felis.</title>
        <authorList>
            <person name="Arnold I.C."/>
            <person name="Zigova Z."/>
            <person name="Holden M."/>
            <person name="Lawley T.D."/>
            <person name="Rad R."/>
            <person name="Dougan G."/>
            <person name="Falkow S."/>
            <person name="Bentley S.D."/>
            <person name="Muller A."/>
        </authorList>
    </citation>
    <scope>NUCLEOTIDE SEQUENCE [LARGE SCALE GENOMIC DNA]</scope>
    <source>
        <strain evidence="10">ATCC 49179 / CCUG 28539 / NCTC 12436 / CS1</strain>
    </source>
</reference>
<protein>
    <submittedName>
        <fullName evidence="9">Peptide ABC transporter, permease protein</fullName>
    </submittedName>
</protein>
<dbReference type="eggNOG" id="COG0601">
    <property type="taxonomic scope" value="Bacteria"/>
</dbReference>
<dbReference type="CDD" id="cd06261">
    <property type="entry name" value="TM_PBP2"/>
    <property type="match status" value="1"/>
</dbReference>
<dbReference type="SUPFAM" id="SSF161098">
    <property type="entry name" value="MetI-like"/>
    <property type="match status" value="1"/>
</dbReference>
<evidence type="ECO:0000313" key="9">
    <source>
        <dbReference type="EMBL" id="CBY82789.1"/>
    </source>
</evidence>
<accession>E7AB29</accession>
<evidence type="ECO:0000256" key="7">
    <source>
        <dbReference type="RuleBase" id="RU363032"/>
    </source>
</evidence>
<keyword evidence="5 7" id="KW-1133">Transmembrane helix</keyword>
<dbReference type="STRING" id="936155.HFELIS_07050"/>
<dbReference type="GO" id="GO:0055085">
    <property type="term" value="P:transmembrane transport"/>
    <property type="evidence" value="ECO:0007669"/>
    <property type="project" value="InterPro"/>
</dbReference>
<comment type="subcellular location">
    <subcellularLocation>
        <location evidence="1 7">Cell membrane</location>
        <topology evidence="1 7">Multi-pass membrane protein</topology>
    </subcellularLocation>
</comment>
<evidence type="ECO:0000256" key="2">
    <source>
        <dbReference type="ARBA" id="ARBA00022448"/>
    </source>
</evidence>
<evidence type="ECO:0000256" key="4">
    <source>
        <dbReference type="ARBA" id="ARBA00022692"/>
    </source>
</evidence>
<dbReference type="Gene3D" id="1.10.3720.10">
    <property type="entry name" value="MetI-like"/>
    <property type="match status" value="1"/>
</dbReference>
<evidence type="ECO:0000256" key="1">
    <source>
        <dbReference type="ARBA" id="ARBA00004651"/>
    </source>
</evidence>
<evidence type="ECO:0000259" key="8">
    <source>
        <dbReference type="PROSITE" id="PS50928"/>
    </source>
</evidence>
<feature type="transmembrane region" description="Helical" evidence="7">
    <location>
        <begin position="251"/>
        <end position="273"/>
    </location>
</feature>
<keyword evidence="6 7" id="KW-0472">Membrane</keyword>
<feature type="domain" description="ABC transmembrane type-1" evidence="8">
    <location>
        <begin position="106"/>
        <end position="312"/>
    </location>
</feature>
<feature type="transmembrane region" description="Helical" evidence="7">
    <location>
        <begin position="190"/>
        <end position="209"/>
    </location>
</feature>
<dbReference type="PROSITE" id="PS50928">
    <property type="entry name" value="ABC_TM1"/>
    <property type="match status" value="1"/>
</dbReference>
<evidence type="ECO:0000256" key="6">
    <source>
        <dbReference type="ARBA" id="ARBA00023136"/>
    </source>
</evidence>
<dbReference type="Pfam" id="PF00528">
    <property type="entry name" value="BPD_transp_1"/>
    <property type="match status" value="1"/>
</dbReference>
<comment type="similarity">
    <text evidence="7">Belongs to the binding-protein-dependent transport system permease family.</text>
</comment>
<evidence type="ECO:0000256" key="5">
    <source>
        <dbReference type="ARBA" id="ARBA00022989"/>
    </source>
</evidence>
<keyword evidence="4 7" id="KW-0812">Transmembrane</keyword>
<keyword evidence="2 7" id="KW-0813">Transport</keyword>